<keyword evidence="3" id="KW-1185">Reference proteome</keyword>
<proteinExistence type="predicted"/>
<accession>A0AAQ3Q1W5</accession>
<reference evidence="2 3" key="1">
    <citation type="submission" date="2023-10" db="EMBL/GenBank/DDBJ databases">
        <title>Chromosome-scale genome assembly provides insights into flower coloration mechanisms of Canna indica.</title>
        <authorList>
            <person name="Li C."/>
        </authorList>
    </citation>
    <scope>NUCLEOTIDE SEQUENCE [LARGE SCALE GENOMIC DNA]</scope>
    <source>
        <tissue evidence="2">Flower</tissue>
    </source>
</reference>
<dbReference type="Proteomes" id="UP001327560">
    <property type="component" value="Chromosome 1"/>
</dbReference>
<evidence type="ECO:0000256" key="1">
    <source>
        <dbReference type="SAM" id="MobiDB-lite"/>
    </source>
</evidence>
<sequence>MDDIVYTQMLSSFLSFTKKLLLSSVSCDNASHVVKDVIALLKYPSSTSSALPKKPRPKMIEVQGQAVTKDHTLATIIAGCAELPARHSSQWVVEIVFSSCRSSGDGSAAAFPDEIEMLFRVLNPARTVARFEESPGEWCTTRECMQRAVVGGREGGGCAKIHRERRCVRKRGRWGRASGDAGVPGHHRTGNNRVRARVGGRVEKMEIFGVSFLFTSAYQWPVFLRLTMDGNGRPPWMEEEEWRERNRSEKGKMNERNRSIEEGKDE</sequence>
<dbReference type="EMBL" id="CP136890">
    <property type="protein sequence ID" value="WOK92857.1"/>
    <property type="molecule type" value="Genomic_DNA"/>
</dbReference>
<feature type="compositionally biased region" description="Basic and acidic residues" evidence="1">
    <location>
        <begin position="242"/>
        <end position="266"/>
    </location>
</feature>
<feature type="region of interest" description="Disordered" evidence="1">
    <location>
        <begin position="234"/>
        <end position="266"/>
    </location>
</feature>
<dbReference type="AlphaFoldDB" id="A0AAQ3Q1W5"/>
<protein>
    <submittedName>
        <fullName evidence="2">Uncharacterized protein</fullName>
    </submittedName>
</protein>
<organism evidence="2 3">
    <name type="scientific">Canna indica</name>
    <name type="common">Indian-shot</name>
    <dbReference type="NCBI Taxonomy" id="4628"/>
    <lineage>
        <taxon>Eukaryota</taxon>
        <taxon>Viridiplantae</taxon>
        <taxon>Streptophyta</taxon>
        <taxon>Embryophyta</taxon>
        <taxon>Tracheophyta</taxon>
        <taxon>Spermatophyta</taxon>
        <taxon>Magnoliopsida</taxon>
        <taxon>Liliopsida</taxon>
        <taxon>Zingiberales</taxon>
        <taxon>Cannaceae</taxon>
        <taxon>Canna</taxon>
    </lineage>
</organism>
<evidence type="ECO:0000313" key="2">
    <source>
        <dbReference type="EMBL" id="WOK92857.1"/>
    </source>
</evidence>
<name>A0AAQ3Q1W5_9LILI</name>
<gene>
    <name evidence="2" type="ORF">Cni_G01549</name>
</gene>
<evidence type="ECO:0000313" key="3">
    <source>
        <dbReference type="Proteomes" id="UP001327560"/>
    </source>
</evidence>